<feature type="domain" description="Nudix hydrolase" evidence="3">
    <location>
        <begin position="152"/>
        <end position="287"/>
    </location>
</feature>
<dbReference type="CDD" id="cd03424">
    <property type="entry name" value="NUDIX_ADPRase_Nudt5_UGPPase_Nudt14"/>
    <property type="match status" value="1"/>
</dbReference>
<dbReference type="GO" id="GO:0006753">
    <property type="term" value="P:nucleoside phosphate metabolic process"/>
    <property type="evidence" value="ECO:0007669"/>
    <property type="project" value="TreeGrafter"/>
</dbReference>
<accession>A0A8H2VT25</accession>
<evidence type="ECO:0000256" key="2">
    <source>
        <dbReference type="ARBA" id="ARBA00022801"/>
    </source>
</evidence>
<dbReference type="GO" id="GO:0080041">
    <property type="term" value="F:ADP-ribose pyrophosphohydrolase activity"/>
    <property type="evidence" value="ECO:0007669"/>
    <property type="project" value="TreeGrafter"/>
</dbReference>
<sequence length="305" mass="34008">MHRINLNTSLILKRLRPPFPAFRERGLKTTAKRMSTFQIPDSKVQVSLCEGITKDELLRFPAFESWHSRLTASLALQDRSSDHPFYSDPYRLRSIKIQSLDRWGSRIGFIKISSKIANGAGETLPGDIFLRGPSVGMMVIVQPEDVKGPDEERWVVMTVQPRPASGSLAFIELPAGMVDDGTFKGAAAKEIEEELGWTIPADQLTNLSELVIGDEANKEGEVLPRAMFPSAGGCDECIQIFLHEKKISREELKKTTGKLTGLRDDGEKITLKLVKLEDLWKEGARDSKALTAWALYDGLKRTGKL</sequence>
<comment type="cofactor">
    <cofactor evidence="1">
        <name>Mg(2+)</name>
        <dbReference type="ChEBI" id="CHEBI:18420"/>
    </cofactor>
</comment>
<dbReference type="SUPFAM" id="SSF55811">
    <property type="entry name" value="Nudix"/>
    <property type="match status" value="1"/>
</dbReference>
<protein>
    <submittedName>
        <fullName evidence="4">A9833e1b-a88e-4f25-97ba-0f2ea5f0fe2c</fullName>
    </submittedName>
</protein>
<dbReference type="GO" id="GO:0019693">
    <property type="term" value="P:ribose phosphate metabolic process"/>
    <property type="evidence" value="ECO:0007669"/>
    <property type="project" value="TreeGrafter"/>
</dbReference>
<dbReference type="EMBL" id="CAJHIA010000011">
    <property type="protein sequence ID" value="CAD6444194.1"/>
    <property type="molecule type" value="Genomic_DNA"/>
</dbReference>
<dbReference type="OrthoDB" id="10249920at2759"/>
<dbReference type="Gene3D" id="3.90.79.10">
    <property type="entry name" value="Nucleoside Triphosphate Pyrophosphohydrolase"/>
    <property type="match status" value="1"/>
</dbReference>
<proteinExistence type="predicted"/>
<reference evidence="4" key="1">
    <citation type="submission" date="2020-10" db="EMBL/GenBank/DDBJ databases">
        <authorList>
            <person name="Kusch S."/>
        </authorList>
    </citation>
    <scope>NUCLEOTIDE SEQUENCE</scope>
    <source>
        <strain evidence="4">SwB9</strain>
    </source>
</reference>
<dbReference type="Proteomes" id="UP000624404">
    <property type="component" value="Unassembled WGS sequence"/>
</dbReference>
<evidence type="ECO:0000313" key="4">
    <source>
        <dbReference type="EMBL" id="CAD6444194.1"/>
    </source>
</evidence>
<dbReference type="PANTHER" id="PTHR11839:SF18">
    <property type="entry name" value="NUDIX HYDROLASE DOMAIN-CONTAINING PROTEIN"/>
    <property type="match status" value="1"/>
</dbReference>
<evidence type="ECO:0000313" key="5">
    <source>
        <dbReference type="Proteomes" id="UP000624404"/>
    </source>
</evidence>
<gene>
    <name evidence="4" type="ORF">SCLTRI_LOCUS3986</name>
</gene>
<name>A0A8H2VT25_9HELO</name>
<evidence type="ECO:0000259" key="3">
    <source>
        <dbReference type="Pfam" id="PF00293"/>
    </source>
</evidence>
<comment type="caution">
    <text evidence="4">The sequence shown here is derived from an EMBL/GenBank/DDBJ whole genome shotgun (WGS) entry which is preliminary data.</text>
</comment>
<dbReference type="GO" id="GO:0080042">
    <property type="term" value="F:ADP-glucose pyrophosphohydrolase activity"/>
    <property type="evidence" value="ECO:0007669"/>
    <property type="project" value="TreeGrafter"/>
</dbReference>
<dbReference type="AlphaFoldDB" id="A0A8H2VT25"/>
<keyword evidence="5" id="KW-1185">Reference proteome</keyword>
<keyword evidence="2" id="KW-0378">Hydrolase</keyword>
<evidence type="ECO:0000256" key="1">
    <source>
        <dbReference type="ARBA" id="ARBA00001946"/>
    </source>
</evidence>
<dbReference type="InterPro" id="IPR000086">
    <property type="entry name" value="NUDIX_hydrolase_dom"/>
</dbReference>
<dbReference type="InterPro" id="IPR015797">
    <property type="entry name" value="NUDIX_hydrolase-like_dom_sf"/>
</dbReference>
<organism evidence="4 5">
    <name type="scientific">Sclerotinia trifoliorum</name>
    <dbReference type="NCBI Taxonomy" id="28548"/>
    <lineage>
        <taxon>Eukaryota</taxon>
        <taxon>Fungi</taxon>
        <taxon>Dikarya</taxon>
        <taxon>Ascomycota</taxon>
        <taxon>Pezizomycotina</taxon>
        <taxon>Leotiomycetes</taxon>
        <taxon>Helotiales</taxon>
        <taxon>Sclerotiniaceae</taxon>
        <taxon>Sclerotinia</taxon>
    </lineage>
</organism>
<dbReference type="PANTHER" id="PTHR11839">
    <property type="entry name" value="UDP/ADP-SUGAR PYROPHOSPHATASE"/>
    <property type="match status" value="1"/>
</dbReference>
<dbReference type="Pfam" id="PF00293">
    <property type="entry name" value="NUDIX"/>
    <property type="match status" value="1"/>
</dbReference>